<accession>A0A484HJA5</accession>
<evidence type="ECO:0000256" key="5">
    <source>
        <dbReference type="ARBA" id="ARBA00023014"/>
    </source>
</evidence>
<evidence type="ECO:0000259" key="6">
    <source>
        <dbReference type="Pfam" id="PF02754"/>
    </source>
</evidence>
<dbReference type="GO" id="GO:0016491">
    <property type="term" value="F:oxidoreductase activity"/>
    <property type="evidence" value="ECO:0007669"/>
    <property type="project" value="UniProtKB-ARBA"/>
</dbReference>
<keyword evidence="4" id="KW-0408">Iron</keyword>
<dbReference type="PANTHER" id="PTHR32479:SF19">
    <property type="entry name" value="ANAEROBIC GLYCEROL-3-PHOSPHATE DEHYDROGENASE SUBUNIT C"/>
    <property type="match status" value="1"/>
</dbReference>
<dbReference type="AlphaFoldDB" id="A0A484HJA5"/>
<dbReference type="InterPro" id="IPR004017">
    <property type="entry name" value="Cys_rich_dom"/>
</dbReference>
<protein>
    <recommendedName>
        <fullName evidence="6">Cysteine-rich domain-containing protein</fullName>
    </recommendedName>
</protein>
<evidence type="ECO:0000313" key="7">
    <source>
        <dbReference type="EMBL" id="VEN74318.1"/>
    </source>
</evidence>
<dbReference type="GO" id="GO:0046872">
    <property type="term" value="F:metal ion binding"/>
    <property type="evidence" value="ECO:0007669"/>
    <property type="project" value="UniProtKB-KW"/>
</dbReference>
<feature type="domain" description="Cysteine-rich" evidence="6">
    <location>
        <begin position="385"/>
        <end position="468"/>
    </location>
</feature>
<proteinExistence type="predicted"/>
<keyword evidence="1" id="KW-0004">4Fe-4S</keyword>
<evidence type="ECO:0000256" key="3">
    <source>
        <dbReference type="ARBA" id="ARBA00022737"/>
    </source>
</evidence>
<dbReference type="GO" id="GO:0051539">
    <property type="term" value="F:4 iron, 4 sulfur cluster binding"/>
    <property type="evidence" value="ECO:0007669"/>
    <property type="project" value="UniProtKB-KW"/>
</dbReference>
<evidence type="ECO:0000256" key="1">
    <source>
        <dbReference type="ARBA" id="ARBA00022485"/>
    </source>
</evidence>
<dbReference type="Pfam" id="PF02754">
    <property type="entry name" value="CCG"/>
    <property type="match status" value="2"/>
</dbReference>
<keyword evidence="3" id="KW-0677">Repeat</keyword>
<name>A0A484HJA5_9BACT</name>
<sequence length="494" mass="55628">MDKPERSMRKVVDACADCDCCRHIMDTSCFFFPEMYRLWDRERETGEKIAPAELRRLADLCHYCALCPCPNIREDIIMAKTLFIQRDGLDPRIRILEDVERVGKVCGAFPRISNFLLQSRTAGNGLKKAAGIHPKRKIPVFPKENFPEWARQRGLHEKSPGENKNKVAYFAGCTARRLFPDAAKAAVGVWERNRVEVWYPEQNCCGMPGMLEGDRELTLKFARRTIHHLAEAAADGYDIVCSCPTCGYMLKNAILGGAYYSKAYQDRVGGDERRIKIPEKSPPNWTAGAAPDIPPECRGGFGGLHKTRETAGALNGALKEARFQTLDRVIYGKILKDDGYFSVIDPLKRIQVAQNTYDLGEYLMEMRLAGRLLEEWGPVSGKMFYYPPCHLREQGIGAPYAGLLASVPGISLEHVPSALNCCGIAGIMGFKRDFHQASTQMGARLMAKIKRLNPDRIITDCLSCRLQFNQMTSYPVCHPIEILYQSYRNNQEAI</sequence>
<keyword evidence="5" id="KW-0411">Iron-sulfur</keyword>
<dbReference type="PANTHER" id="PTHR32479">
    <property type="entry name" value="GLYCOLATE OXIDASE IRON-SULFUR SUBUNIT"/>
    <property type="match status" value="1"/>
</dbReference>
<reference evidence="7" key="1">
    <citation type="submission" date="2019-01" db="EMBL/GenBank/DDBJ databases">
        <authorList>
            <consortium name="Genoscope - CEA"/>
            <person name="William W."/>
        </authorList>
    </citation>
    <scope>NUCLEOTIDE SEQUENCE</scope>
    <source>
        <strain evidence="7">CR-1</strain>
    </source>
</reference>
<evidence type="ECO:0000256" key="2">
    <source>
        <dbReference type="ARBA" id="ARBA00022723"/>
    </source>
</evidence>
<keyword evidence="2" id="KW-0479">Metal-binding</keyword>
<dbReference type="EMBL" id="CAACVI010000023">
    <property type="protein sequence ID" value="VEN74318.1"/>
    <property type="molecule type" value="Genomic_DNA"/>
</dbReference>
<organism evidence="7">
    <name type="scientific">uncultured Desulfobacteraceae bacterium</name>
    <dbReference type="NCBI Taxonomy" id="218296"/>
    <lineage>
        <taxon>Bacteria</taxon>
        <taxon>Pseudomonadati</taxon>
        <taxon>Thermodesulfobacteriota</taxon>
        <taxon>Desulfobacteria</taxon>
        <taxon>Desulfobacterales</taxon>
        <taxon>Desulfobacteraceae</taxon>
        <taxon>environmental samples</taxon>
    </lineage>
</organism>
<gene>
    <name evidence="7" type="ORF">EPICR_30253</name>
</gene>
<feature type="domain" description="Cysteine-rich" evidence="6">
    <location>
        <begin position="167"/>
        <end position="251"/>
    </location>
</feature>
<evidence type="ECO:0000256" key="4">
    <source>
        <dbReference type="ARBA" id="ARBA00023004"/>
    </source>
</evidence>